<dbReference type="AlphaFoldDB" id="A0A9W3B2W8"/>
<evidence type="ECO:0000313" key="1">
    <source>
        <dbReference type="Proteomes" id="UP001165740"/>
    </source>
</evidence>
<gene>
    <name evidence="2" type="primary">LOC129927694</name>
</gene>
<sequence>MSSPRRPKFWPKTTQPYPFYNMSEKRNLRTGSGTVRCVTKFQDGVSQDGRNKDVGHTNCCCRKCNVSESPSNVYWTLNVFTATHVVFDDIEASHTTLRLFYDRDDSPVISLDEVGVSEANIENDFCSLYCVTCDETVGNKLMEMYEHFYKVWLKFYRKYLESRSNHKLTFIVSHPHGCSKQVSVGQWEDMYKVGDRSQLTYTTCTCPGSSGAYVNCLGYKNSFWTWSECVHSKSLKSGLNSSGIGYL</sequence>
<dbReference type="OMA" id="RCVTHNE"/>
<name>A0A9W3B2W8_BIOGL</name>
<reference evidence="2" key="1">
    <citation type="submission" date="2025-08" db="UniProtKB">
        <authorList>
            <consortium name="RefSeq"/>
        </authorList>
    </citation>
    <scope>IDENTIFICATION</scope>
</reference>
<dbReference type="RefSeq" id="XP_055893857.1">
    <property type="nucleotide sequence ID" value="XM_056037882.1"/>
</dbReference>
<dbReference type="InterPro" id="IPR009003">
    <property type="entry name" value="Peptidase_S1_PA"/>
</dbReference>
<organism evidence="1 2">
    <name type="scientific">Biomphalaria glabrata</name>
    <name type="common">Bloodfluke planorb</name>
    <name type="synonym">Freshwater snail</name>
    <dbReference type="NCBI Taxonomy" id="6526"/>
    <lineage>
        <taxon>Eukaryota</taxon>
        <taxon>Metazoa</taxon>
        <taxon>Spiralia</taxon>
        <taxon>Lophotrochozoa</taxon>
        <taxon>Mollusca</taxon>
        <taxon>Gastropoda</taxon>
        <taxon>Heterobranchia</taxon>
        <taxon>Euthyneura</taxon>
        <taxon>Panpulmonata</taxon>
        <taxon>Hygrophila</taxon>
        <taxon>Lymnaeoidea</taxon>
        <taxon>Planorbidae</taxon>
        <taxon>Biomphalaria</taxon>
    </lineage>
</organism>
<evidence type="ECO:0000313" key="2">
    <source>
        <dbReference type="RefSeq" id="XP_055893857.1"/>
    </source>
</evidence>
<proteinExistence type="predicted"/>
<accession>A0A9W3B2W8</accession>
<dbReference type="GeneID" id="129927694"/>
<dbReference type="Proteomes" id="UP001165740">
    <property type="component" value="Chromosome 8"/>
</dbReference>
<protein>
    <submittedName>
        <fullName evidence="2">Uncharacterized protein LOC129927694</fullName>
    </submittedName>
</protein>
<dbReference type="SUPFAM" id="SSF50494">
    <property type="entry name" value="Trypsin-like serine proteases"/>
    <property type="match status" value="1"/>
</dbReference>
<keyword evidence="1" id="KW-1185">Reference proteome</keyword>